<evidence type="ECO:0000313" key="8">
    <source>
        <dbReference type="EMBL" id="MCY0146855.1"/>
    </source>
</evidence>
<feature type="transmembrane region" description="Helical" evidence="7">
    <location>
        <begin position="311"/>
        <end position="332"/>
    </location>
</feature>
<feature type="transmembrane region" description="Helical" evidence="7">
    <location>
        <begin position="283"/>
        <end position="299"/>
    </location>
</feature>
<keyword evidence="3" id="KW-1003">Cell membrane</keyword>
<name>A0ABT3Z517_9HYPH</name>
<feature type="transmembrane region" description="Helical" evidence="7">
    <location>
        <begin position="159"/>
        <end position="179"/>
    </location>
</feature>
<dbReference type="Proteomes" id="UP001073227">
    <property type="component" value="Unassembled WGS sequence"/>
</dbReference>
<keyword evidence="5 7" id="KW-1133">Transmembrane helix</keyword>
<comment type="caution">
    <text evidence="8">The sequence shown here is derived from an EMBL/GenBank/DDBJ whole genome shotgun (WGS) entry which is preliminary data.</text>
</comment>
<feature type="transmembrane region" description="Helical" evidence="7">
    <location>
        <begin position="72"/>
        <end position="91"/>
    </location>
</feature>
<comment type="subcellular location">
    <subcellularLocation>
        <location evidence="1">Cell membrane</location>
        <topology evidence="1">Multi-pass membrane protein</topology>
    </subcellularLocation>
</comment>
<feature type="transmembrane region" description="Helical" evidence="7">
    <location>
        <begin position="224"/>
        <end position="241"/>
    </location>
</feature>
<keyword evidence="9" id="KW-1185">Reference proteome</keyword>
<sequence>MTRLTELALVRKARLLFPGLLTALTVALAAKFISEHYGAPVMLMALLIGMAFNFLTEDGGKCVAGIEFSSKVLLRFGVALLGLGITVQQIASTGSEVLLITLFGVALTISLGLILSRFLGRGARFGLLIGGAVAICGASAALAISSVLPKSETLERDTIFTVIGVTALSTLAMIVYPIIADLMELSEVATGVFFGATIHDVAQVVGAGYSVSELAGDTATFVKLLRVALLVPIVVVLSLVFSGAHEPGAKRSLPIPFFVVGFAALVIAGSYDLVPVPVKDGLLSFSRWCLVVAIAALGMKTSLRKLGDVGGSAIVLICALTGILAVFVLTAIKLQLS</sequence>
<evidence type="ECO:0000256" key="6">
    <source>
        <dbReference type="ARBA" id="ARBA00023136"/>
    </source>
</evidence>
<evidence type="ECO:0000256" key="2">
    <source>
        <dbReference type="ARBA" id="ARBA00007977"/>
    </source>
</evidence>
<feature type="transmembrane region" description="Helical" evidence="7">
    <location>
        <begin position="39"/>
        <end position="56"/>
    </location>
</feature>
<dbReference type="EMBL" id="JAOVZR010000001">
    <property type="protein sequence ID" value="MCY0146855.1"/>
    <property type="molecule type" value="Genomic_DNA"/>
</dbReference>
<feature type="transmembrane region" description="Helical" evidence="7">
    <location>
        <begin position="253"/>
        <end position="271"/>
    </location>
</feature>
<proteinExistence type="inferred from homology"/>
<reference evidence="8" key="1">
    <citation type="submission" date="2022-10" db="EMBL/GenBank/DDBJ databases">
        <title>Hoeflea sp. G2-23, isolated from marine algae.</title>
        <authorList>
            <person name="Kristyanto S."/>
            <person name="Kim J.M."/>
            <person name="Jeon C.O."/>
        </authorList>
    </citation>
    <scope>NUCLEOTIDE SEQUENCE</scope>
    <source>
        <strain evidence="8">G2-23</strain>
    </source>
</reference>
<comment type="similarity">
    <text evidence="2">Belongs to the UPF0324 family.</text>
</comment>
<keyword evidence="4 7" id="KW-0812">Transmembrane</keyword>
<evidence type="ECO:0000256" key="3">
    <source>
        <dbReference type="ARBA" id="ARBA00022475"/>
    </source>
</evidence>
<evidence type="ECO:0000256" key="5">
    <source>
        <dbReference type="ARBA" id="ARBA00022989"/>
    </source>
</evidence>
<evidence type="ECO:0000256" key="7">
    <source>
        <dbReference type="SAM" id="Phobius"/>
    </source>
</evidence>
<feature type="transmembrane region" description="Helical" evidence="7">
    <location>
        <begin position="127"/>
        <end position="147"/>
    </location>
</feature>
<feature type="transmembrane region" description="Helical" evidence="7">
    <location>
        <begin position="97"/>
        <end position="115"/>
    </location>
</feature>
<accession>A0ABT3Z517</accession>
<dbReference type="InterPro" id="IPR018383">
    <property type="entry name" value="UPF0324_pro"/>
</dbReference>
<organism evidence="8 9">
    <name type="scientific">Hoeflea algicola</name>
    <dbReference type="NCBI Taxonomy" id="2983763"/>
    <lineage>
        <taxon>Bacteria</taxon>
        <taxon>Pseudomonadati</taxon>
        <taxon>Pseudomonadota</taxon>
        <taxon>Alphaproteobacteria</taxon>
        <taxon>Hyphomicrobiales</taxon>
        <taxon>Rhizobiaceae</taxon>
        <taxon>Hoeflea</taxon>
    </lineage>
</organism>
<evidence type="ECO:0000313" key="9">
    <source>
        <dbReference type="Proteomes" id="UP001073227"/>
    </source>
</evidence>
<protein>
    <submittedName>
        <fullName evidence="8">Sulfate exporter family transporter</fullName>
    </submittedName>
</protein>
<dbReference type="RefSeq" id="WP_267652494.1">
    <property type="nucleotide sequence ID" value="NZ_JAOVZR010000001.1"/>
</dbReference>
<dbReference type="PANTHER" id="PTHR30106:SF2">
    <property type="entry name" value="UPF0324 INNER MEMBRANE PROTEIN YEIH"/>
    <property type="match status" value="1"/>
</dbReference>
<dbReference type="PANTHER" id="PTHR30106">
    <property type="entry name" value="INNER MEMBRANE PROTEIN YEIH-RELATED"/>
    <property type="match status" value="1"/>
</dbReference>
<evidence type="ECO:0000256" key="1">
    <source>
        <dbReference type="ARBA" id="ARBA00004651"/>
    </source>
</evidence>
<keyword evidence="6 7" id="KW-0472">Membrane</keyword>
<dbReference type="Pfam" id="PF03601">
    <property type="entry name" value="Cons_hypoth698"/>
    <property type="match status" value="1"/>
</dbReference>
<gene>
    <name evidence="8" type="ORF">OEG84_03770</name>
</gene>
<evidence type="ECO:0000256" key="4">
    <source>
        <dbReference type="ARBA" id="ARBA00022692"/>
    </source>
</evidence>